<comment type="caution">
    <text evidence="1">The sequence shown here is derived from an EMBL/GenBank/DDBJ whole genome shotgun (WGS) entry which is preliminary data.</text>
</comment>
<evidence type="ECO:0000313" key="2">
    <source>
        <dbReference type="Proteomes" id="UP000886804"/>
    </source>
</evidence>
<protein>
    <submittedName>
        <fullName evidence="1">Uncharacterized protein</fullName>
    </submittedName>
</protein>
<organism evidence="1 2">
    <name type="scientific">Candidatus Enterocloster faecavium</name>
    <dbReference type="NCBI Taxonomy" id="2838560"/>
    <lineage>
        <taxon>Bacteria</taxon>
        <taxon>Bacillati</taxon>
        <taxon>Bacillota</taxon>
        <taxon>Clostridia</taxon>
        <taxon>Lachnospirales</taxon>
        <taxon>Lachnospiraceae</taxon>
        <taxon>Enterocloster</taxon>
    </lineage>
</organism>
<dbReference type="Proteomes" id="UP000886804">
    <property type="component" value="Unassembled WGS sequence"/>
</dbReference>
<sequence length="75" mass="8380">MIKQTPEQRALDDVWCLMGEAKRRNRLDEAGLAKCMGMGVSTLGTRKDDPGSISVKELLILLKLSGKRMMFVEVI</sequence>
<reference evidence="1" key="1">
    <citation type="journal article" date="2021" name="PeerJ">
        <title>Extensive microbial diversity within the chicken gut microbiome revealed by metagenomics and culture.</title>
        <authorList>
            <person name="Gilroy R."/>
            <person name="Ravi A."/>
            <person name="Getino M."/>
            <person name="Pursley I."/>
            <person name="Horton D.L."/>
            <person name="Alikhan N.F."/>
            <person name="Baker D."/>
            <person name="Gharbi K."/>
            <person name="Hall N."/>
            <person name="Watson M."/>
            <person name="Adriaenssens E.M."/>
            <person name="Foster-Nyarko E."/>
            <person name="Jarju S."/>
            <person name="Secka A."/>
            <person name="Antonio M."/>
            <person name="Oren A."/>
            <person name="Chaudhuri R.R."/>
            <person name="La Ragione R."/>
            <person name="Hildebrand F."/>
            <person name="Pallen M.J."/>
        </authorList>
    </citation>
    <scope>NUCLEOTIDE SEQUENCE</scope>
    <source>
        <strain evidence="1">CHK188-4685</strain>
    </source>
</reference>
<gene>
    <name evidence="1" type="ORF">H9716_01720</name>
</gene>
<accession>A0A9D2L624</accession>
<name>A0A9D2L624_9FIRM</name>
<dbReference type="EMBL" id="DWYS01000021">
    <property type="protein sequence ID" value="HJB06565.1"/>
    <property type="molecule type" value="Genomic_DNA"/>
</dbReference>
<dbReference type="AlphaFoldDB" id="A0A9D2L624"/>
<reference evidence="1" key="2">
    <citation type="submission" date="2021-04" db="EMBL/GenBank/DDBJ databases">
        <authorList>
            <person name="Gilroy R."/>
        </authorList>
    </citation>
    <scope>NUCLEOTIDE SEQUENCE</scope>
    <source>
        <strain evidence="1">CHK188-4685</strain>
    </source>
</reference>
<evidence type="ECO:0000313" key="1">
    <source>
        <dbReference type="EMBL" id="HJB06565.1"/>
    </source>
</evidence>
<proteinExistence type="predicted"/>